<dbReference type="GO" id="GO:0061630">
    <property type="term" value="F:ubiquitin protein ligase activity"/>
    <property type="evidence" value="ECO:0007669"/>
    <property type="project" value="TreeGrafter"/>
</dbReference>
<dbReference type="GO" id="GO:0043161">
    <property type="term" value="P:proteasome-mediated ubiquitin-dependent protein catabolic process"/>
    <property type="evidence" value="ECO:0007669"/>
    <property type="project" value="TreeGrafter"/>
</dbReference>
<dbReference type="GO" id="GO:0000209">
    <property type="term" value="P:protein polyubiquitination"/>
    <property type="evidence" value="ECO:0007669"/>
    <property type="project" value="TreeGrafter"/>
</dbReference>
<dbReference type="EMBL" id="KQ947435">
    <property type="protein sequence ID" value="KUJ08548.1"/>
    <property type="molecule type" value="Genomic_DNA"/>
</dbReference>
<evidence type="ECO:0008006" key="3">
    <source>
        <dbReference type="Google" id="ProtNLM"/>
    </source>
</evidence>
<dbReference type="PANTHER" id="PTHR31531">
    <property type="entry name" value="E3 UBIQUITIN-PROTEIN LIGASE E3D FAMILY MEMBER"/>
    <property type="match status" value="1"/>
</dbReference>
<organism evidence="1 2">
    <name type="scientific">Mollisia scopiformis</name>
    <name type="common">Conifer needle endophyte fungus</name>
    <name type="synonym">Phialocephala scopiformis</name>
    <dbReference type="NCBI Taxonomy" id="149040"/>
    <lineage>
        <taxon>Eukaryota</taxon>
        <taxon>Fungi</taxon>
        <taxon>Dikarya</taxon>
        <taxon>Ascomycota</taxon>
        <taxon>Pezizomycotina</taxon>
        <taxon>Leotiomycetes</taxon>
        <taxon>Helotiales</taxon>
        <taxon>Mollisiaceae</taxon>
        <taxon>Mollisia</taxon>
    </lineage>
</organism>
<dbReference type="GO" id="GO:0030332">
    <property type="term" value="F:cyclin binding"/>
    <property type="evidence" value="ECO:0007669"/>
    <property type="project" value="TreeGrafter"/>
</dbReference>
<proteinExistence type="predicted"/>
<dbReference type="GO" id="GO:0031624">
    <property type="term" value="F:ubiquitin conjugating enzyme binding"/>
    <property type="evidence" value="ECO:0007669"/>
    <property type="project" value="TreeGrafter"/>
</dbReference>
<evidence type="ECO:0000313" key="1">
    <source>
        <dbReference type="EMBL" id="KUJ08548.1"/>
    </source>
</evidence>
<reference evidence="1 2" key="1">
    <citation type="submission" date="2015-10" db="EMBL/GenBank/DDBJ databases">
        <title>Full genome of DAOMC 229536 Phialocephala scopiformis, a fungal endophyte of spruce producing the potent anti-insectan compound rugulosin.</title>
        <authorList>
            <consortium name="DOE Joint Genome Institute"/>
            <person name="Walker A.K."/>
            <person name="Frasz S.L."/>
            <person name="Seifert K.A."/>
            <person name="Miller J.D."/>
            <person name="Mondo S.J."/>
            <person name="Labutti K."/>
            <person name="Lipzen A."/>
            <person name="Dockter R."/>
            <person name="Kennedy M."/>
            <person name="Grigoriev I.V."/>
            <person name="Spatafora J.W."/>
        </authorList>
    </citation>
    <scope>NUCLEOTIDE SEQUENCE [LARGE SCALE GENOMIC DNA]</scope>
    <source>
        <strain evidence="1 2">CBS 120377</strain>
    </source>
</reference>
<evidence type="ECO:0000313" key="2">
    <source>
        <dbReference type="Proteomes" id="UP000070700"/>
    </source>
</evidence>
<dbReference type="Pfam" id="PF09814">
    <property type="entry name" value="HECT_2"/>
    <property type="match status" value="1"/>
</dbReference>
<dbReference type="RefSeq" id="XP_018062903.1">
    <property type="nucleotide sequence ID" value="XM_018213644.1"/>
</dbReference>
<dbReference type="GO" id="GO:0006513">
    <property type="term" value="P:protein monoubiquitination"/>
    <property type="evidence" value="ECO:0007669"/>
    <property type="project" value="TreeGrafter"/>
</dbReference>
<dbReference type="GeneID" id="28823370"/>
<sequence>MAQPKILLYAELLPNIRQVSVMAAFDTPSDSTTEAELSADGRQINVIHEGTNHILNLPGQAVASTKLQKPVNSNKELSWRLPVVGLPSNTSVDRGQSSGAPWSAKELGPDSRFSCRGCGAVIVPEGAIESWRDLPSENWAEMMDFWHCHKPDTGADAGNSQAGHDQNAISNANRAYGANTKFIAQSGVGFIDVASFLLDESDCQNLQTSSQEEYPERPQTISCKSCKVSIGDVDIQANGVRLHKWRLSSTSTSISSSLNSPAISVFISAKLVSILQAQCSSKALLIPESPSSTGSLHLWILQQSLFYSSSISGTGSRTFAMKVLWKLITDVESLALIDSGKAEDVKLPADAVAEIETCLRDSARFLPPSARMFQGWNVGLLERYQDEQ</sequence>
<dbReference type="KEGG" id="psco:LY89DRAFT_676949"/>
<dbReference type="GO" id="GO:0005829">
    <property type="term" value="C:cytosol"/>
    <property type="evidence" value="ECO:0007669"/>
    <property type="project" value="TreeGrafter"/>
</dbReference>
<gene>
    <name evidence="1" type="ORF">LY89DRAFT_676949</name>
</gene>
<dbReference type="PANTHER" id="PTHR31531:SF2">
    <property type="entry name" value="E3 UBIQUITIN-PROTEIN LIGASE E3D"/>
    <property type="match status" value="1"/>
</dbReference>
<dbReference type="AlphaFoldDB" id="A0A132B812"/>
<dbReference type="GO" id="GO:0000151">
    <property type="term" value="C:ubiquitin ligase complex"/>
    <property type="evidence" value="ECO:0007669"/>
    <property type="project" value="TreeGrafter"/>
</dbReference>
<dbReference type="FunCoup" id="A0A132B812">
    <property type="interactions" value="48"/>
</dbReference>
<dbReference type="GO" id="GO:0005634">
    <property type="term" value="C:nucleus"/>
    <property type="evidence" value="ECO:0007669"/>
    <property type="project" value="TreeGrafter"/>
</dbReference>
<accession>A0A132B812</accession>
<dbReference type="InterPro" id="IPR019193">
    <property type="entry name" value="UBQ-conj_enz_E2-bd_prot"/>
</dbReference>
<dbReference type="STRING" id="149040.A0A132B812"/>
<dbReference type="OrthoDB" id="66510at2759"/>
<dbReference type="Proteomes" id="UP000070700">
    <property type="component" value="Unassembled WGS sequence"/>
</dbReference>
<dbReference type="GO" id="GO:0051865">
    <property type="term" value="P:protein autoubiquitination"/>
    <property type="evidence" value="ECO:0007669"/>
    <property type="project" value="TreeGrafter"/>
</dbReference>
<protein>
    <recommendedName>
        <fullName evidence="3">Ubiquitin-conjugating enzyme E2C-binding protein</fullName>
    </recommendedName>
</protein>
<keyword evidence="2" id="KW-1185">Reference proteome</keyword>
<name>A0A132B812_MOLSC</name>
<dbReference type="InParanoid" id="A0A132B812"/>